<dbReference type="SUPFAM" id="SSF52540">
    <property type="entry name" value="P-loop containing nucleoside triphosphate hydrolases"/>
    <property type="match status" value="1"/>
</dbReference>
<evidence type="ECO:0000313" key="5">
    <source>
        <dbReference type="Proteomes" id="UP000596742"/>
    </source>
</evidence>
<dbReference type="SUPFAM" id="SSF140860">
    <property type="entry name" value="Pseudo ankyrin repeat-like"/>
    <property type="match status" value="1"/>
</dbReference>
<evidence type="ECO:0008006" key="6">
    <source>
        <dbReference type="Google" id="ProtNLM"/>
    </source>
</evidence>
<dbReference type="InterPro" id="IPR049050">
    <property type="entry name" value="nSTAND3"/>
</dbReference>
<dbReference type="Pfam" id="PF20720">
    <property type="entry name" value="nSTAND3"/>
    <property type="match status" value="1"/>
</dbReference>
<dbReference type="Pfam" id="PF18738">
    <property type="entry name" value="HEPN_DZIP3"/>
    <property type="match status" value="1"/>
</dbReference>
<evidence type="ECO:0000259" key="2">
    <source>
        <dbReference type="Pfam" id="PF18738"/>
    </source>
</evidence>
<organism evidence="4 5">
    <name type="scientific">Mytilus galloprovincialis</name>
    <name type="common">Mediterranean mussel</name>
    <dbReference type="NCBI Taxonomy" id="29158"/>
    <lineage>
        <taxon>Eukaryota</taxon>
        <taxon>Metazoa</taxon>
        <taxon>Spiralia</taxon>
        <taxon>Lophotrochozoa</taxon>
        <taxon>Mollusca</taxon>
        <taxon>Bivalvia</taxon>
        <taxon>Autobranchia</taxon>
        <taxon>Pteriomorphia</taxon>
        <taxon>Mytilida</taxon>
        <taxon>Mytiloidea</taxon>
        <taxon>Mytilidae</taxon>
        <taxon>Mytilinae</taxon>
        <taxon>Mytilus</taxon>
    </lineage>
</organism>
<feature type="region of interest" description="Disordered" evidence="1">
    <location>
        <begin position="1727"/>
        <end position="1751"/>
    </location>
</feature>
<dbReference type="OrthoDB" id="6149069at2759"/>
<accession>A0A8B6H5M9</accession>
<evidence type="ECO:0000259" key="3">
    <source>
        <dbReference type="Pfam" id="PF20720"/>
    </source>
</evidence>
<sequence length="1751" mass="204168">MGHALKFRNQNKQNKDVVVDSSYSDGGQHSVASNINQYKQNKDIKKRRYYLRETNMSLTEEESNFFRFYFLNLKIASKAVRVYFDYVHPPAGLARELANNSVTLKGLRFMTKLQLNILYPSPGQTVTSAEFDSTLIVCLLRNLPPRESAPVTGWDNLPLPGDTSKGADLARIKWYRNKLVHTNDGNIVVNRFQSVLGRFRRYMLNIQRDCNIHNLQITQEEHTSMINDLQKAIDNQKIVKEHHENKIHQLYDSLPKGEGGSKQKRLEEDTRALIEEDVREGTFVITKAVTDGLLLLKQNGVLLITGHAGTGKTRIGRHVLQMFCTDDTSYKCIKLNTLAEWEDMVNREDHVAVLIDDIFGETNCIYNREKDTPILEKVHAYVCRGNIKVIMTIRDTVKRQCQELFDSNNLFQFEFINLSAGRYVLRRKEKENMLTNYMKTVRRSDYTDNKGFLDNNGDTILGENGVQEIINENPVKGFPLVVYQFVHNNKYFKLGSKFFDRPTEAILEQMNAIRRKGKDQRKFMIQYAVMVYTAINENCINPEDKTCVQEVINIIDAIYGEKIEMKKCHILDAVKDLKGSYLVNIPNQRPYKLHHPTLQESVILSFAQIDEENINKIIPLISWSFFLKMVKPELYKEKEGEVVLRVPSNSYKVLAKRLVDFYIEKSGTSQLPRFIINLCNTEIFQHEYSILLPFLLDALEMEDDRDKHTENMIKSVEIGNFVLQIKNKDTFFAFLLNTLAELESQFDIYNFVLKTFETTIKTSSNHLTIGFMKSALISSLYVISSTKDVRSVKATLDIIEENKIPVLLDQGIITTNICDIPNISDLFTKFDTECYYEPCVFLTLCIWKAYEVLNIPVLEFLLSKYNQSPFDINLFFKMIYKDIWIKQMLISFRKSILDWPSLSFEPLKWMIETFKDQELYDPNFILRTGCKYQMYVTVKYVASVCKTFDEISCLQAFVDKPENLRIGVPFNKKIFDFIIKRIDTTSTDLTPVVKSVIKKQNVPDYICDAFLPVCINNANLLTLACENGQFYLVNLIIESSHIEQLDIQSALIAAFRECERNFFFYHKKADEKLKIVKYMVEKVGFEQIDLKAVCQQECSKRIEILEWFVQNIDIPRLDVYTIINSTLVNKRSDILIHIMNKVEIESLDKWKVLKSVSEQYTAECSTTILEIVRTIWDSTHDKEVLHMEEMVNKAYERKCFELLMWIHENCHPHISIDSKKVLMLACEDNRLDVAKWVLQTFEQTSLDIDGGNLFMIACSKTCEILQEQFIEMVKWILASFQIKGSDFKSGVLKVISVTMRISNESLNSVIYLLEKYFSLLNTDDIKEILNKSLEQKNYFLLNWFLKERSYCSFDKQMVLNKACSDHEIETIKILSKYFYALDMTQAMINVCTSPSRFRSGRLNEKYYNADQSVGCLSLLWNEVNKTGHDSIDIRTIVSTVCKEKKVRNNIMTWILLNLPLDQIQINEVLITCCQQSKIHHVKYILHKVAIDQLDIRKAFVKACQACPGDFQFLLQNCKPQCRDEMWQKEENKPKYLMIVDSLFQMQSEKDSYLSLVKNEIIENKKFDLMLYFLQTGYCRNINMTDRLKEACRYGKCKLVQWIVVNVELKELDIKSAFHEACDGVNYRVIPFGEKQLENIKCLALMWHYIHDINMFEIDTVLNKMTETSDSNSDNDMKTWLLYIKNINKRIYQSDNALLNTEEYTNKPSQQVNDGQCCLEDLQDNYDLNSKDEQDDYSTPKKRLRLEREMQK</sequence>
<dbReference type="InterPro" id="IPR027417">
    <property type="entry name" value="P-loop_NTPase"/>
</dbReference>
<feature type="domain" description="Novel STAND NTPase 3" evidence="3">
    <location>
        <begin position="283"/>
        <end position="439"/>
    </location>
</feature>
<comment type="caution">
    <text evidence="4">The sequence shown here is derived from an EMBL/GenBank/DDBJ whole genome shotgun (WGS) entry which is preliminary data.</text>
</comment>
<feature type="domain" description="DZIP3-like HEPN" evidence="2">
    <location>
        <begin position="92"/>
        <end position="209"/>
    </location>
</feature>
<keyword evidence="5" id="KW-1185">Reference proteome</keyword>
<dbReference type="Proteomes" id="UP000596742">
    <property type="component" value="Unassembled WGS sequence"/>
</dbReference>
<protein>
    <recommendedName>
        <fullName evidence="6">DZIP3-like HEPN domain-containing protein</fullName>
    </recommendedName>
</protein>
<reference evidence="4" key="1">
    <citation type="submission" date="2018-11" db="EMBL/GenBank/DDBJ databases">
        <authorList>
            <person name="Alioto T."/>
            <person name="Alioto T."/>
        </authorList>
    </citation>
    <scope>NUCLEOTIDE SEQUENCE</scope>
</reference>
<evidence type="ECO:0000313" key="4">
    <source>
        <dbReference type="EMBL" id="VDI74343.1"/>
    </source>
</evidence>
<gene>
    <name evidence="4" type="ORF">MGAL_10B062842</name>
</gene>
<dbReference type="InterPro" id="IPR041249">
    <property type="entry name" value="HEPN_DZIP3"/>
</dbReference>
<proteinExistence type="predicted"/>
<evidence type="ECO:0000256" key="1">
    <source>
        <dbReference type="SAM" id="MobiDB-lite"/>
    </source>
</evidence>
<name>A0A8B6H5M9_MYTGA</name>
<dbReference type="EMBL" id="UYJE01009543">
    <property type="protein sequence ID" value="VDI74343.1"/>
    <property type="molecule type" value="Genomic_DNA"/>
</dbReference>